<evidence type="ECO:0000313" key="2">
    <source>
        <dbReference type="Proteomes" id="UP001491088"/>
    </source>
</evidence>
<keyword evidence="2" id="KW-1185">Reference proteome</keyword>
<organism evidence="1 2">
    <name type="scientific">Polaribacter marinaquae</name>
    <dbReference type="NCBI Taxonomy" id="1642819"/>
    <lineage>
        <taxon>Bacteria</taxon>
        <taxon>Pseudomonadati</taxon>
        <taxon>Bacteroidota</taxon>
        <taxon>Flavobacteriia</taxon>
        <taxon>Flavobacteriales</taxon>
        <taxon>Flavobacteriaceae</taxon>
    </lineage>
</organism>
<dbReference type="Proteomes" id="UP001491088">
    <property type="component" value="Chromosome"/>
</dbReference>
<proteinExistence type="predicted"/>
<dbReference type="RefSeq" id="WP_340931960.1">
    <property type="nucleotide sequence ID" value="NZ_CP150496.1"/>
</dbReference>
<evidence type="ECO:0000313" key="1">
    <source>
        <dbReference type="EMBL" id="WYW54792.1"/>
    </source>
</evidence>
<name>A0ABZ2TNT5_9FLAO</name>
<gene>
    <name evidence="1" type="ORF">WG950_09650</name>
</gene>
<reference evidence="1 2" key="1">
    <citation type="submission" date="2024-03" db="EMBL/GenBank/DDBJ databases">
        <authorList>
            <person name="Cao K."/>
        </authorList>
    </citation>
    <scope>NUCLEOTIDE SEQUENCE [LARGE SCALE GENOMIC DNA]</scope>
    <source>
        <strain evidence="1 2">MCCC 1K00696</strain>
    </source>
</reference>
<protein>
    <recommendedName>
        <fullName evidence="3">Lipoprotein</fullName>
    </recommendedName>
</protein>
<dbReference type="EMBL" id="CP150496">
    <property type="protein sequence ID" value="WYW54792.1"/>
    <property type="molecule type" value="Genomic_DNA"/>
</dbReference>
<accession>A0ABZ2TNT5</accession>
<evidence type="ECO:0008006" key="3">
    <source>
        <dbReference type="Google" id="ProtNLM"/>
    </source>
</evidence>
<sequence length="160" mass="17960">MKILTILTILFGFSQCGSSSIIKNPAFKVEKAFYNNWVGGQKGVAGTKLEIQLENALEIEFDSIYFQNKIAKAEVVVNGNKVQLIGHFSTNVNIKRDVILDSNPTKELENTLPTAKKFPFQLEKNEAIISFNKDGKSVFYKVKNIKEVQSRAFPTAQKNN</sequence>